<name>A0A7J8LCD8_9ROSI</name>
<evidence type="ECO:0000313" key="1">
    <source>
        <dbReference type="EMBL" id="MBA0550073.1"/>
    </source>
</evidence>
<protein>
    <submittedName>
        <fullName evidence="1">Uncharacterized protein</fullName>
    </submittedName>
</protein>
<dbReference type="AlphaFoldDB" id="A0A7J8LCD8"/>
<proteinExistence type="predicted"/>
<gene>
    <name evidence="1" type="ORF">Golob_021052</name>
</gene>
<comment type="caution">
    <text evidence="1">The sequence shown here is derived from an EMBL/GenBank/DDBJ whole genome shotgun (WGS) entry which is preliminary data.</text>
</comment>
<sequence length="99" mass="11133">MNVDVSQLTQSNERPGSPISYGDTLMANLHLNDEQWALSSDDEFNVLDNDDIEVLDSDVHVSYDGPYLEITFSERVHDLFDKSMANVVIIKPLGRSIGY</sequence>
<reference evidence="1 2" key="1">
    <citation type="journal article" date="2019" name="Genome Biol. Evol.">
        <title>Insights into the evolution of the New World diploid cottons (Gossypium, subgenus Houzingenia) based on genome sequencing.</title>
        <authorList>
            <person name="Grover C.E."/>
            <person name="Arick M.A. 2nd"/>
            <person name="Thrash A."/>
            <person name="Conover J.L."/>
            <person name="Sanders W.S."/>
            <person name="Peterson D.G."/>
            <person name="Frelichowski J.E."/>
            <person name="Scheffler J.A."/>
            <person name="Scheffler B.E."/>
            <person name="Wendel J.F."/>
        </authorList>
    </citation>
    <scope>NUCLEOTIDE SEQUENCE [LARGE SCALE GENOMIC DNA]</scope>
    <source>
        <strain evidence="1">157</strain>
        <tissue evidence="1">Leaf</tissue>
    </source>
</reference>
<organism evidence="1 2">
    <name type="scientific">Gossypium lobatum</name>
    <dbReference type="NCBI Taxonomy" id="34289"/>
    <lineage>
        <taxon>Eukaryota</taxon>
        <taxon>Viridiplantae</taxon>
        <taxon>Streptophyta</taxon>
        <taxon>Embryophyta</taxon>
        <taxon>Tracheophyta</taxon>
        <taxon>Spermatophyta</taxon>
        <taxon>Magnoliopsida</taxon>
        <taxon>eudicotyledons</taxon>
        <taxon>Gunneridae</taxon>
        <taxon>Pentapetalae</taxon>
        <taxon>rosids</taxon>
        <taxon>malvids</taxon>
        <taxon>Malvales</taxon>
        <taxon>Malvaceae</taxon>
        <taxon>Malvoideae</taxon>
        <taxon>Gossypium</taxon>
    </lineage>
</organism>
<accession>A0A7J8LCD8</accession>
<keyword evidence="2" id="KW-1185">Reference proteome</keyword>
<evidence type="ECO:0000313" key="2">
    <source>
        <dbReference type="Proteomes" id="UP000593572"/>
    </source>
</evidence>
<dbReference type="Proteomes" id="UP000593572">
    <property type="component" value="Unassembled WGS sequence"/>
</dbReference>
<dbReference type="EMBL" id="JABEZX010000002">
    <property type="protein sequence ID" value="MBA0550073.1"/>
    <property type="molecule type" value="Genomic_DNA"/>
</dbReference>